<evidence type="ECO:0000313" key="1">
    <source>
        <dbReference type="EMBL" id="CAG9320865.1"/>
    </source>
</evidence>
<comment type="caution">
    <text evidence="1">The sequence shown here is derived from an EMBL/GenBank/DDBJ whole genome shotgun (WGS) entry which is preliminary data.</text>
</comment>
<proteinExistence type="predicted"/>
<name>A0AAU9J6N8_9CILI</name>
<evidence type="ECO:0000313" key="2">
    <source>
        <dbReference type="Proteomes" id="UP001162131"/>
    </source>
</evidence>
<dbReference type="EMBL" id="CAJZBQ010000027">
    <property type="protein sequence ID" value="CAG9320865.1"/>
    <property type="molecule type" value="Genomic_DNA"/>
</dbReference>
<reference evidence="1" key="1">
    <citation type="submission" date="2021-09" db="EMBL/GenBank/DDBJ databases">
        <authorList>
            <consortium name="AG Swart"/>
            <person name="Singh M."/>
            <person name="Singh A."/>
            <person name="Seah K."/>
            <person name="Emmerich C."/>
        </authorList>
    </citation>
    <scope>NUCLEOTIDE SEQUENCE</scope>
    <source>
        <strain evidence="1">ATCC30299</strain>
    </source>
</reference>
<gene>
    <name evidence="1" type="ORF">BSTOLATCC_MIC27442</name>
</gene>
<accession>A0AAU9J6N8</accession>
<keyword evidence="2" id="KW-1185">Reference proteome</keyword>
<sequence length="111" mass="12760">MLSFSYNFSFLRQINGICRTIIILLIMEESVPLEEEKHDIRIFSLPIDSNNIGKNVDMENIFSNTEPPSPMTDASVPNFVSNHKPSEINRKPKYNLKNLKGILKKKLVKII</sequence>
<dbReference type="Proteomes" id="UP001162131">
    <property type="component" value="Unassembled WGS sequence"/>
</dbReference>
<organism evidence="1 2">
    <name type="scientific">Blepharisma stoltei</name>
    <dbReference type="NCBI Taxonomy" id="1481888"/>
    <lineage>
        <taxon>Eukaryota</taxon>
        <taxon>Sar</taxon>
        <taxon>Alveolata</taxon>
        <taxon>Ciliophora</taxon>
        <taxon>Postciliodesmatophora</taxon>
        <taxon>Heterotrichea</taxon>
        <taxon>Heterotrichida</taxon>
        <taxon>Blepharismidae</taxon>
        <taxon>Blepharisma</taxon>
    </lineage>
</organism>
<dbReference type="AlphaFoldDB" id="A0AAU9J6N8"/>
<protein>
    <submittedName>
        <fullName evidence="1">Uncharacterized protein</fullName>
    </submittedName>
</protein>